<reference evidence="3 4" key="1">
    <citation type="submission" date="2020-03" db="EMBL/GenBank/DDBJ databases">
        <title>Draft Genome Sequence of Cudoniella acicularis.</title>
        <authorList>
            <person name="Buettner E."/>
            <person name="Kellner H."/>
        </authorList>
    </citation>
    <scope>NUCLEOTIDE SEQUENCE [LARGE SCALE GENOMIC DNA]</scope>
    <source>
        <strain evidence="3 4">DSM 108380</strain>
    </source>
</reference>
<sequence>MSSSWTMNSPVHPFPPSSDPFIDLKLLTRRCPLDNGRSVFTNPKIGPNSQNWSDSYLQKLPLEIYHACLLDMDIESLTVMRRVSQFTRSAIDDLLQYKDLYTHAPQALRACLSTQVANHIPLRRLHNSLSSIECYYCKTAPEPRIEFGGYLSLFEGRRSCLFCLGNNPELRPVELTALLCSRLTGSIGTVNNMALLKTIPGTYSPTRISVTTRGILVRGPSRTTELSNKERGTPVDEDDHKWKTYHHPLMTPESECNLDPSIHYLLPDDTKQVAQRYMTALRFPYLTSDRSFADWGTLCLDCALSMAYHERYRKIVQEFRRRHHRDSPASLQTRNFFNRIRKKACSRYVSKIARKDAKLLTLKEGQKAGAGMRMSMANHQRKHVGETLSDEERRWRERHRPKRHHKR</sequence>
<proteinExistence type="predicted"/>
<keyword evidence="4" id="KW-1185">Reference proteome</keyword>
<accession>A0A8H4RTG6</accession>
<evidence type="ECO:0000313" key="4">
    <source>
        <dbReference type="Proteomes" id="UP000566819"/>
    </source>
</evidence>
<dbReference type="OrthoDB" id="2687876at2759"/>
<feature type="domain" description="F-box" evidence="2">
    <location>
        <begin position="54"/>
        <end position="100"/>
    </location>
</feature>
<dbReference type="PROSITE" id="PS50181">
    <property type="entry name" value="FBOX"/>
    <property type="match status" value="1"/>
</dbReference>
<feature type="compositionally biased region" description="Basic residues" evidence="1">
    <location>
        <begin position="396"/>
        <end position="407"/>
    </location>
</feature>
<evidence type="ECO:0000256" key="1">
    <source>
        <dbReference type="SAM" id="MobiDB-lite"/>
    </source>
</evidence>
<comment type="caution">
    <text evidence="3">The sequence shown here is derived from an EMBL/GenBank/DDBJ whole genome shotgun (WGS) entry which is preliminary data.</text>
</comment>
<evidence type="ECO:0000259" key="2">
    <source>
        <dbReference type="PROSITE" id="PS50181"/>
    </source>
</evidence>
<dbReference type="EMBL" id="JAAMPI010000168">
    <property type="protein sequence ID" value="KAF4634674.1"/>
    <property type="molecule type" value="Genomic_DNA"/>
</dbReference>
<organism evidence="3 4">
    <name type="scientific">Cudoniella acicularis</name>
    <dbReference type="NCBI Taxonomy" id="354080"/>
    <lineage>
        <taxon>Eukaryota</taxon>
        <taxon>Fungi</taxon>
        <taxon>Dikarya</taxon>
        <taxon>Ascomycota</taxon>
        <taxon>Pezizomycotina</taxon>
        <taxon>Leotiomycetes</taxon>
        <taxon>Helotiales</taxon>
        <taxon>Tricladiaceae</taxon>
        <taxon>Cudoniella</taxon>
    </lineage>
</organism>
<dbReference type="InterPro" id="IPR001810">
    <property type="entry name" value="F-box_dom"/>
</dbReference>
<dbReference type="AlphaFoldDB" id="A0A8H4RTG6"/>
<evidence type="ECO:0000313" key="3">
    <source>
        <dbReference type="EMBL" id="KAF4634674.1"/>
    </source>
</evidence>
<feature type="region of interest" description="Disordered" evidence="1">
    <location>
        <begin position="375"/>
        <end position="407"/>
    </location>
</feature>
<gene>
    <name evidence="3" type="ORF">G7Y89_g3433</name>
</gene>
<protein>
    <recommendedName>
        <fullName evidence="2">F-box domain-containing protein</fullName>
    </recommendedName>
</protein>
<dbReference type="Proteomes" id="UP000566819">
    <property type="component" value="Unassembled WGS sequence"/>
</dbReference>
<name>A0A8H4RTG6_9HELO</name>